<reference evidence="1 2" key="1">
    <citation type="journal article" date="2015" name="Biotechnol. Biofuels">
        <title>Enhanced degradation of softwood versus hardwood by the white-rot fungus Pycnoporus coccineus.</title>
        <authorList>
            <person name="Couturier M."/>
            <person name="Navarro D."/>
            <person name="Chevret D."/>
            <person name="Henrissat B."/>
            <person name="Piumi F."/>
            <person name="Ruiz-Duenas F.J."/>
            <person name="Martinez A.T."/>
            <person name="Grigoriev I.V."/>
            <person name="Riley R."/>
            <person name="Lipzen A."/>
            <person name="Berrin J.G."/>
            <person name="Master E.R."/>
            <person name="Rosso M.N."/>
        </authorList>
    </citation>
    <scope>NUCLEOTIDE SEQUENCE [LARGE SCALE GENOMIC DNA]</scope>
    <source>
        <strain evidence="1 2">BRFM310</strain>
    </source>
</reference>
<accession>A0A1Y2I9U4</accession>
<dbReference type="EMBL" id="KZ084169">
    <property type="protein sequence ID" value="OSC96691.1"/>
    <property type="molecule type" value="Genomic_DNA"/>
</dbReference>
<evidence type="ECO:0000313" key="2">
    <source>
        <dbReference type="Proteomes" id="UP000193067"/>
    </source>
</evidence>
<protein>
    <submittedName>
        <fullName evidence="1">Uncharacterized protein</fullName>
    </submittedName>
</protein>
<gene>
    <name evidence="1" type="ORF">PYCCODRAFT_1256791</name>
</gene>
<keyword evidence="2" id="KW-1185">Reference proteome</keyword>
<evidence type="ECO:0000313" key="1">
    <source>
        <dbReference type="EMBL" id="OSC96691.1"/>
    </source>
</evidence>
<sequence length="157" mass="17208">MAAGALCTAAQATHREKKVIISPRRAGRKRMYYGREQYQYRIYTRRLCNAATGILDLERKRRFFSERVRDVVVGHDRCRDGERGGDGGGDGRRGEKTSSYCVMDDGRGQACDGGLLGKCGPLRISAITAAAAARAMGWEQATRTRTVMSTGATRRGG</sequence>
<dbReference type="AlphaFoldDB" id="A0A1Y2I9U4"/>
<name>A0A1Y2I9U4_TRAC3</name>
<organism evidence="1 2">
    <name type="scientific">Trametes coccinea (strain BRFM310)</name>
    <name type="common">Pycnoporus coccineus</name>
    <dbReference type="NCBI Taxonomy" id="1353009"/>
    <lineage>
        <taxon>Eukaryota</taxon>
        <taxon>Fungi</taxon>
        <taxon>Dikarya</taxon>
        <taxon>Basidiomycota</taxon>
        <taxon>Agaricomycotina</taxon>
        <taxon>Agaricomycetes</taxon>
        <taxon>Polyporales</taxon>
        <taxon>Polyporaceae</taxon>
        <taxon>Trametes</taxon>
    </lineage>
</organism>
<dbReference type="Proteomes" id="UP000193067">
    <property type="component" value="Unassembled WGS sequence"/>
</dbReference>
<proteinExistence type="predicted"/>